<dbReference type="GO" id="GO:0051301">
    <property type="term" value="P:cell division"/>
    <property type="evidence" value="ECO:0007669"/>
    <property type="project" value="UniProtKB-KW"/>
</dbReference>
<dbReference type="InterPro" id="IPR039361">
    <property type="entry name" value="Cyclin"/>
</dbReference>
<evidence type="ECO:0000259" key="6">
    <source>
        <dbReference type="SMART" id="SM00385"/>
    </source>
</evidence>
<feature type="domain" description="Cyclin-like" evidence="6">
    <location>
        <begin position="1"/>
        <end position="65"/>
    </location>
</feature>
<keyword evidence="9" id="KW-1185">Reference proteome</keyword>
<dbReference type="Pfam" id="PF02984">
    <property type="entry name" value="Cyclin_C"/>
    <property type="match status" value="1"/>
</dbReference>
<feature type="domain" description="Cyclin-like" evidence="6">
    <location>
        <begin position="78"/>
        <end position="161"/>
    </location>
</feature>
<keyword evidence="4" id="KW-0131">Cell cycle</keyword>
<reference evidence="8 9" key="2">
    <citation type="journal article" date="2017" name="Genome Biol.">
        <title>New reference genome sequences of hot pepper reveal the massive evolution of plant disease-resistance genes by retroduplication.</title>
        <authorList>
            <person name="Kim S."/>
            <person name="Park J."/>
            <person name="Yeom S.I."/>
            <person name="Kim Y.M."/>
            <person name="Seo E."/>
            <person name="Kim K.T."/>
            <person name="Kim M.S."/>
            <person name="Lee J.M."/>
            <person name="Cheong K."/>
            <person name="Shin H.S."/>
            <person name="Kim S.B."/>
            <person name="Han K."/>
            <person name="Lee J."/>
            <person name="Park M."/>
            <person name="Lee H.A."/>
            <person name="Lee H.Y."/>
            <person name="Lee Y."/>
            <person name="Oh S."/>
            <person name="Lee J.H."/>
            <person name="Choi E."/>
            <person name="Choi E."/>
            <person name="Lee S.E."/>
            <person name="Jeon J."/>
            <person name="Kim H."/>
            <person name="Choi G."/>
            <person name="Song H."/>
            <person name="Lee J."/>
            <person name="Lee S.C."/>
            <person name="Kwon J.K."/>
            <person name="Lee H.Y."/>
            <person name="Koo N."/>
            <person name="Hong Y."/>
            <person name="Kim R.W."/>
            <person name="Kang W.H."/>
            <person name="Huh J.H."/>
            <person name="Kang B.C."/>
            <person name="Yang T.J."/>
            <person name="Lee Y.H."/>
            <person name="Bennetzen J.L."/>
            <person name="Choi D."/>
        </authorList>
    </citation>
    <scope>NUCLEOTIDE SEQUENCE [LARGE SCALE GENOMIC DNA]</scope>
    <source>
        <strain evidence="9">cv. CM334</strain>
    </source>
</reference>
<feature type="domain" description="Cyclin C-terminal" evidence="7">
    <location>
        <begin position="74"/>
        <end position="202"/>
    </location>
</feature>
<dbReference type="InterPro" id="IPR046965">
    <property type="entry name" value="Cyclin_A/B-like"/>
</dbReference>
<dbReference type="GO" id="GO:0000082">
    <property type="term" value="P:G1/S transition of mitotic cell cycle"/>
    <property type="evidence" value="ECO:0000318"/>
    <property type="project" value="GO_Central"/>
</dbReference>
<accession>A0A2G2YX03</accession>
<keyword evidence="2" id="KW-0132">Cell division</keyword>
<dbReference type="AlphaFoldDB" id="A0A2G2YX03"/>
<dbReference type="GO" id="GO:0005737">
    <property type="term" value="C:cytoplasm"/>
    <property type="evidence" value="ECO:0000318"/>
    <property type="project" value="GO_Central"/>
</dbReference>
<dbReference type="EMBL" id="AYRZ02000008">
    <property type="protein sequence ID" value="PHT74287.1"/>
    <property type="molecule type" value="Genomic_DNA"/>
</dbReference>
<evidence type="ECO:0000256" key="2">
    <source>
        <dbReference type="ARBA" id="ARBA00022618"/>
    </source>
</evidence>
<dbReference type="InterPro" id="IPR036915">
    <property type="entry name" value="Cyclin-like_sf"/>
</dbReference>
<sequence length="208" mass="23923">MNLIGRFLAVQSVIRKKLQLIRITTLLLACKHEEVYIHVVKDLILISDKAYARKEVLEMEKLIVNALQFNMTVPTTYVFMRQFLKASQSYEKVELVSFFLLELCLVKYKILRFPPSMFVATAVFTAQCILGVSREWNANRKKHSSYDKNQILCVIMCLIFSDKECSKLMVSFHQKTAVGKLTGMHRKYSTSKYGNAASFFSVRSLVLG</sequence>
<organism evidence="8 9">
    <name type="scientific">Capsicum annuum</name>
    <name type="common">Capsicum pepper</name>
    <dbReference type="NCBI Taxonomy" id="4072"/>
    <lineage>
        <taxon>Eukaryota</taxon>
        <taxon>Viridiplantae</taxon>
        <taxon>Streptophyta</taxon>
        <taxon>Embryophyta</taxon>
        <taxon>Tracheophyta</taxon>
        <taxon>Spermatophyta</taxon>
        <taxon>Magnoliopsida</taxon>
        <taxon>eudicotyledons</taxon>
        <taxon>Gunneridae</taxon>
        <taxon>Pentapetalae</taxon>
        <taxon>asterids</taxon>
        <taxon>lamiids</taxon>
        <taxon>Solanales</taxon>
        <taxon>Solanaceae</taxon>
        <taxon>Solanoideae</taxon>
        <taxon>Capsiceae</taxon>
        <taxon>Capsicum</taxon>
    </lineage>
</organism>
<dbReference type="InterPro" id="IPR006671">
    <property type="entry name" value="Cyclin_N"/>
</dbReference>
<keyword evidence="3 5" id="KW-0195">Cyclin</keyword>
<comment type="caution">
    <text evidence="8">The sequence shown here is derived from an EMBL/GenBank/DDBJ whole genome shotgun (WGS) entry which is preliminary data.</text>
</comment>
<dbReference type="SUPFAM" id="SSF47954">
    <property type="entry name" value="Cyclin-like"/>
    <property type="match status" value="2"/>
</dbReference>
<comment type="similarity">
    <text evidence="1">Belongs to the cyclin family. Cyclin AB subfamily.</text>
</comment>
<proteinExistence type="inferred from homology"/>
<dbReference type="Proteomes" id="UP000222542">
    <property type="component" value="Unassembled WGS sequence"/>
</dbReference>
<dbReference type="PIRSF" id="PIRSF001771">
    <property type="entry name" value="Cyclin_A_B_D_E"/>
    <property type="match status" value="1"/>
</dbReference>
<dbReference type="GO" id="GO:0016538">
    <property type="term" value="F:cyclin-dependent protein serine/threonine kinase regulator activity"/>
    <property type="evidence" value="ECO:0000318"/>
    <property type="project" value="GO_Central"/>
</dbReference>
<dbReference type="GO" id="GO:0000307">
    <property type="term" value="C:cyclin-dependent protein kinase holoenzyme complex"/>
    <property type="evidence" value="ECO:0000318"/>
    <property type="project" value="GO_Central"/>
</dbReference>
<evidence type="ECO:0000313" key="8">
    <source>
        <dbReference type="EMBL" id="PHT74287.1"/>
    </source>
</evidence>
<gene>
    <name evidence="8" type="ORF">T459_21564</name>
</gene>
<evidence type="ECO:0000256" key="3">
    <source>
        <dbReference type="ARBA" id="ARBA00023127"/>
    </source>
</evidence>
<dbReference type="SMART" id="SM00385">
    <property type="entry name" value="CYCLIN"/>
    <property type="match status" value="2"/>
</dbReference>
<evidence type="ECO:0000256" key="5">
    <source>
        <dbReference type="RuleBase" id="RU000383"/>
    </source>
</evidence>
<protein>
    <submittedName>
        <fullName evidence="8">Cyclin-B2-2</fullName>
    </submittedName>
</protein>
<dbReference type="Pfam" id="PF00134">
    <property type="entry name" value="Cyclin_N"/>
    <property type="match status" value="1"/>
</dbReference>
<dbReference type="Gene3D" id="1.10.472.10">
    <property type="entry name" value="Cyclin-like"/>
    <property type="match status" value="2"/>
</dbReference>
<dbReference type="SMART" id="SM01332">
    <property type="entry name" value="Cyclin_C"/>
    <property type="match status" value="1"/>
</dbReference>
<evidence type="ECO:0000259" key="7">
    <source>
        <dbReference type="SMART" id="SM01332"/>
    </source>
</evidence>
<evidence type="ECO:0000256" key="4">
    <source>
        <dbReference type="ARBA" id="ARBA00023306"/>
    </source>
</evidence>
<name>A0A2G2YX03_CAPAN</name>
<evidence type="ECO:0000313" key="9">
    <source>
        <dbReference type="Proteomes" id="UP000222542"/>
    </source>
</evidence>
<dbReference type="OMA" id="CKHEEVY"/>
<dbReference type="PANTHER" id="PTHR10177">
    <property type="entry name" value="CYCLINS"/>
    <property type="match status" value="1"/>
</dbReference>
<dbReference type="InterPro" id="IPR013763">
    <property type="entry name" value="Cyclin-like_dom"/>
</dbReference>
<evidence type="ECO:0000256" key="1">
    <source>
        <dbReference type="ARBA" id="ARBA00006955"/>
    </source>
</evidence>
<dbReference type="Gramene" id="PHT74287">
    <property type="protein sequence ID" value="PHT74287"/>
    <property type="gene ID" value="T459_21564"/>
</dbReference>
<dbReference type="GO" id="GO:0005634">
    <property type="term" value="C:nucleus"/>
    <property type="evidence" value="ECO:0000318"/>
    <property type="project" value="GO_Central"/>
</dbReference>
<dbReference type="STRING" id="4072.A0A2G2YX03"/>
<dbReference type="InterPro" id="IPR004367">
    <property type="entry name" value="Cyclin_C-dom"/>
</dbReference>
<reference evidence="8 9" key="1">
    <citation type="journal article" date="2014" name="Nat. Genet.">
        <title>Genome sequence of the hot pepper provides insights into the evolution of pungency in Capsicum species.</title>
        <authorList>
            <person name="Kim S."/>
            <person name="Park M."/>
            <person name="Yeom S.I."/>
            <person name="Kim Y.M."/>
            <person name="Lee J.M."/>
            <person name="Lee H.A."/>
            <person name="Seo E."/>
            <person name="Choi J."/>
            <person name="Cheong K."/>
            <person name="Kim K.T."/>
            <person name="Jung K."/>
            <person name="Lee G.W."/>
            <person name="Oh S.K."/>
            <person name="Bae C."/>
            <person name="Kim S.B."/>
            <person name="Lee H.Y."/>
            <person name="Kim S.Y."/>
            <person name="Kim M.S."/>
            <person name="Kang B.C."/>
            <person name="Jo Y.D."/>
            <person name="Yang H.B."/>
            <person name="Jeong H.J."/>
            <person name="Kang W.H."/>
            <person name="Kwon J.K."/>
            <person name="Shin C."/>
            <person name="Lim J.Y."/>
            <person name="Park J.H."/>
            <person name="Huh J.H."/>
            <person name="Kim J.S."/>
            <person name="Kim B.D."/>
            <person name="Cohen O."/>
            <person name="Paran I."/>
            <person name="Suh M.C."/>
            <person name="Lee S.B."/>
            <person name="Kim Y.K."/>
            <person name="Shin Y."/>
            <person name="Noh S.J."/>
            <person name="Park J."/>
            <person name="Seo Y.S."/>
            <person name="Kwon S.Y."/>
            <person name="Kim H.A."/>
            <person name="Park J.M."/>
            <person name="Kim H.J."/>
            <person name="Choi S.B."/>
            <person name="Bosland P.W."/>
            <person name="Reeves G."/>
            <person name="Jo S.H."/>
            <person name="Lee B.W."/>
            <person name="Cho H.T."/>
            <person name="Choi H.S."/>
            <person name="Lee M.S."/>
            <person name="Yu Y."/>
            <person name="Do Choi Y."/>
            <person name="Park B.S."/>
            <person name="van Deynze A."/>
            <person name="Ashrafi H."/>
            <person name="Hill T."/>
            <person name="Kim W.T."/>
            <person name="Pai H.S."/>
            <person name="Ahn H.K."/>
            <person name="Yeam I."/>
            <person name="Giovannoni J.J."/>
            <person name="Rose J.K."/>
            <person name="Sorensen I."/>
            <person name="Lee S.J."/>
            <person name="Kim R.W."/>
            <person name="Choi I.Y."/>
            <person name="Choi B.S."/>
            <person name="Lim J.S."/>
            <person name="Lee Y.H."/>
            <person name="Choi D."/>
        </authorList>
    </citation>
    <scope>NUCLEOTIDE SEQUENCE [LARGE SCALE GENOMIC DNA]</scope>
    <source>
        <strain evidence="9">cv. CM334</strain>
    </source>
</reference>